<keyword evidence="2" id="KW-1185">Reference proteome</keyword>
<proteinExistence type="predicted"/>
<accession>A0ABW7N652</accession>
<evidence type="ECO:0000313" key="1">
    <source>
        <dbReference type="EMBL" id="MFH6982988.1"/>
    </source>
</evidence>
<comment type="caution">
    <text evidence="1">The sequence shown here is derived from an EMBL/GenBank/DDBJ whole genome shotgun (WGS) entry which is preliminary data.</text>
</comment>
<dbReference type="InterPro" id="IPR018914">
    <property type="entry name" value="DUF2480"/>
</dbReference>
<dbReference type="RefSeq" id="WP_395416594.1">
    <property type="nucleotide sequence ID" value="NZ_JBIPKE010000014.1"/>
</dbReference>
<protein>
    <submittedName>
        <fullName evidence="1">DUF2480 family protein</fullName>
    </submittedName>
</protein>
<dbReference type="EMBL" id="JBIPKE010000014">
    <property type="protein sequence ID" value="MFH6982988.1"/>
    <property type="molecule type" value="Genomic_DNA"/>
</dbReference>
<gene>
    <name evidence="1" type="ORF">ACHKAR_06040</name>
</gene>
<organism evidence="1 2">
    <name type="scientific">Marinoscillum luteum</name>
    <dbReference type="NCBI Taxonomy" id="861051"/>
    <lineage>
        <taxon>Bacteria</taxon>
        <taxon>Pseudomonadati</taxon>
        <taxon>Bacteroidota</taxon>
        <taxon>Cytophagia</taxon>
        <taxon>Cytophagales</taxon>
        <taxon>Reichenbachiellaceae</taxon>
        <taxon>Marinoscillum</taxon>
    </lineage>
</organism>
<name>A0ABW7N652_9BACT</name>
<evidence type="ECO:0000313" key="2">
    <source>
        <dbReference type="Proteomes" id="UP001610063"/>
    </source>
</evidence>
<sequence>MEEIINRVSKSPLISLDFDEYIDQSERAFFDLKEGLFHGMILKEKEFREFLRDYDWLAFKGKNVGVVCSADAIIPSWAYMLVVTRLEGVANLSAFGGEEELEKALINQAIDEILEQDLEGAKVVIKGCGDIKTRDYAYFELTRRLLPMVSSIMYGEPCSTVPVYKKPK</sequence>
<dbReference type="Pfam" id="PF10652">
    <property type="entry name" value="DUF2480"/>
    <property type="match status" value="1"/>
</dbReference>
<dbReference type="Proteomes" id="UP001610063">
    <property type="component" value="Unassembled WGS sequence"/>
</dbReference>
<reference evidence="1 2" key="1">
    <citation type="journal article" date="2013" name="Int. J. Syst. Evol. Microbiol.">
        <title>Marinoscillum luteum sp. nov., isolated from marine sediment.</title>
        <authorList>
            <person name="Cha I.T."/>
            <person name="Park S.J."/>
            <person name="Kim S.J."/>
            <person name="Kim J.G."/>
            <person name="Jung M.Y."/>
            <person name="Shin K.S."/>
            <person name="Kwon K.K."/>
            <person name="Yang S.H."/>
            <person name="Seo Y.S."/>
            <person name="Rhee S.K."/>
        </authorList>
    </citation>
    <scope>NUCLEOTIDE SEQUENCE [LARGE SCALE GENOMIC DNA]</scope>
    <source>
        <strain evidence="1 2">KCTC 23939</strain>
    </source>
</reference>